<proteinExistence type="predicted"/>
<sequence>MHEILLQDDRCRREPSQAHGPETRIIRYRCKAAFKFSSIFFDSRILMITHVLRQLQPKACLAILEQPVDISVNHDRKAATADAKISDTLEGI</sequence>
<protein>
    <submittedName>
        <fullName evidence="1">Uncharacterized protein</fullName>
    </submittedName>
</protein>
<keyword evidence="2" id="KW-1185">Reference proteome</keyword>
<dbReference type="EMBL" id="LANJ01000021">
    <property type="protein sequence ID" value="KKC36567.1"/>
    <property type="molecule type" value="Genomic_DNA"/>
</dbReference>
<dbReference type="AlphaFoldDB" id="A0A0F5Q6L2"/>
<dbReference type="STRING" id="1293439.WH87_14005"/>
<accession>A0A0F5Q6L2</accession>
<evidence type="ECO:0000313" key="2">
    <source>
        <dbReference type="Proteomes" id="UP000033411"/>
    </source>
</evidence>
<evidence type="ECO:0000313" key="1">
    <source>
        <dbReference type="EMBL" id="KKC36567.1"/>
    </source>
</evidence>
<gene>
    <name evidence="1" type="ORF">WH87_14005</name>
</gene>
<reference evidence="1 2" key="1">
    <citation type="submission" date="2015-03" db="EMBL/GenBank/DDBJ databases">
        <authorList>
            <person name="Lepp D."/>
            <person name="Hassan Y.I."/>
            <person name="Li X.-Z."/>
            <person name="Zhou T."/>
        </authorList>
    </citation>
    <scope>NUCLEOTIDE SEQUENCE [LARGE SCALE GENOMIC DNA]</scope>
    <source>
        <strain evidence="1 2">E84</strain>
    </source>
</reference>
<dbReference type="PATRIC" id="fig|1293439.3.peg.2538"/>
<comment type="caution">
    <text evidence="1">The sequence shown here is derived from an EMBL/GenBank/DDBJ whole genome shotgun (WGS) entry which is preliminary data.</text>
</comment>
<name>A0A0F5Q6L2_9HYPH</name>
<dbReference type="Proteomes" id="UP000033411">
    <property type="component" value="Unassembled WGS sequence"/>
</dbReference>
<organism evidence="1 2">
    <name type="scientific">Devosia epidermidihirudinis</name>
    <dbReference type="NCBI Taxonomy" id="1293439"/>
    <lineage>
        <taxon>Bacteria</taxon>
        <taxon>Pseudomonadati</taxon>
        <taxon>Pseudomonadota</taxon>
        <taxon>Alphaproteobacteria</taxon>
        <taxon>Hyphomicrobiales</taxon>
        <taxon>Devosiaceae</taxon>
        <taxon>Devosia</taxon>
    </lineage>
</organism>